<protein>
    <submittedName>
        <fullName evidence="2">Uncharacterized protein</fullName>
    </submittedName>
</protein>
<dbReference type="AlphaFoldDB" id="A0A1E4SPQ7"/>
<proteinExistence type="predicted"/>
<evidence type="ECO:0000313" key="3">
    <source>
        <dbReference type="Proteomes" id="UP000094285"/>
    </source>
</evidence>
<name>A0A1E4SPQ7_9ASCO</name>
<dbReference type="GeneID" id="30981246"/>
<feature type="compositionally biased region" description="Polar residues" evidence="1">
    <location>
        <begin position="13"/>
        <end position="28"/>
    </location>
</feature>
<organism evidence="2 3">
    <name type="scientific">Suhomyces tanzawaensis NRRL Y-17324</name>
    <dbReference type="NCBI Taxonomy" id="984487"/>
    <lineage>
        <taxon>Eukaryota</taxon>
        <taxon>Fungi</taxon>
        <taxon>Dikarya</taxon>
        <taxon>Ascomycota</taxon>
        <taxon>Saccharomycotina</taxon>
        <taxon>Pichiomycetes</taxon>
        <taxon>Debaryomycetaceae</taxon>
        <taxon>Suhomyces</taxon>
    </lineage>
</organism>
<dbReference type="RefSeq" id="XP_020066632.1">
    <property type="nucleotide sequence ID" value="XM_020207109.1"/>
</dbReference>
<dbReference type="Proteomes" id="UP000094285">
    <property type="component" value="Unassembled WGS sequence"/>
</dbReference>
<sequence length="356" mass="41179">MLHYLSHRPPLRTSFQPTRSIFRSISSKSPKDPEDLPPVTPKKRVPVYPKNKHAKAQESTSASSMTTKHRLKAEDKTKLLRSKRALKRDATTGTSLAKDITRTTSTITPDPNTYIPFSKFPKVPESILSQSLEDLYSSMNLKYNPDAEQQPRYVDFAIPDKFIKPKTKDLITEKDRALVSELDKFSKSEEDEEANQTQLKLIKLYYDQDTNTLQPMPEHALKKSLLGMINMNNTLNDIEDDYLWELFPRDKLFGIPPFETSNGGINGFKKWEKDMLEKEKKEQDLKDEDIRQYKDFEQSLSDTKSFYKKVAGGTRKKVDRKLVKRYKKLKEEGKIPNDNKEVVQTISINDIFDGFS</sequence>
<dbReference type="OrthoDB" id="4012429at2759"/>
<feature type="compositionally biased region" description="Polar residues" evidence="1">
    <location>
        <begin position="57"/>
        <end position="66"/>
    </location>
</feature>
<evidence type="ECO:0000313" key="2">
    <source>
        <dbReference type="EMBL" id="ODV81510.1"/>
    </source>
</evidence>
<gene>
    <name evidence="2" type="ORF">CANTADRAFT_24426</name>
</gene>
<dbReference type="EMBL" id="KV453909">
    <property type="protein sequence ID" value="ODV81510.1"/>
    <property type="molecule type" value="Genomic_DNA"/>
</dbReference>
<feature type="compositionally biased region" description="Basic residues" evidence="1">
    <location>
        <begin position="41"/>
        <end position="54"/>
    </location>
</feature>
<accession>A0A1E4SPQ7</accession>
<keyword evidence="3" id="KW-1185">Reference proteome</keyword>
<feature type="region of interest" description="Disordered" evidence="1">
    <location>
        <begin position="1"/>
        <end position="72"/>
    </location>
</feature>
<reference evidence="3" key="1">
    <citation type="submission" date="2016-05" db="EMBL/GenBank/DDBJ databases">
        <title>Comparative genomics of biotechnologically important yeasts.</title>
        <authorList>
            <consortium name="DOE Joint Genome Institute"/>
            <person name="Riley R."/>
            <person name="Haridas S."/>
            <person name="Wolfe K.H."/>
            <person name="Lopes M.R."/>
            <person name="Hittinger C.T."/>
            <person name="Goker M."/>
            <person name="Salamov A."/>
            <person name="Wisecaver J."/>
            <person name="Long T.M."/>
            <person name="Aerts A.L."/>
            <person name="Barry K."/>
            <person name="Choi C."/>
            <person name="Clum A."/>
            <person name="Coughlan A.Y."/>
            <person name="Deshpande S."/>
            <person name="Douglass A.P."/>
            <person name="Hanson S.J."/>
            <person name="Klenk H.-P."/>
            <person name="Labutti K."/>
            <person name="Lapidus A."/>
            <person name="Lindquist E."/>
            <person name="Lipzen A."/>
            <person name="Meier-Kolthoff J.P."/>
            <person name="Ohm R.A."/>
            <person name="Otillar R.P."/>
            <person name="Pangilinan J."/>
            <person name="Peng Y."/>
            <person name="Rokas A."/>
            <person name="Rosa C.A."/>
            <person name="Scheuner C."/>
            <person name="Sibirny A.A."/>
            <person name="Slot J.C."/>
            <person name="Stielow J.B."/>
            <person name="Sun H."/>
            <person name="Kurtzman C.P."/>
            <person name="Blackwell M."/>
            <person name="Grigoriev I.V."/>
            <person name="Jeffries T.W."/>
        </authorList>
    </citation>
    <scope>NUCLEOTIDE SEQUENCE [LARGE SCALE GENOMIC DNA]</scope>
    <source>
        <strain evidence="3">NRRL Y-17324</strain>
    </source>
</reference>
<feature type="compositionally biased region" description="Basic residues" evidence="1">
    <location>
        <begin position="1"/>
        <end position="10"/>
    </location>
</feature>
<evidence type="ECO:0000256" key="1">
    <source>
        <dbReference type="SAM" id="MobiDB-lite"/>
    </source>
</evidence>